<name>A0A7W7SGQ4_9ACTN</name>
<dbReference type="InterPro" id="IPR053224">
    <property type="entry name" value="Sensory_adhesion_molecule"/>
</dbReference>
<dbReference type="EMBL" id="JACHJR010000001">
    <property type="protein sequence ID" value="MBB4950151.1"/>
    <property type="molecule type" value="Genomic_DNA"/>
</dbReference>
<dbReference type="PANTHER" id="PTHR31460">
    <property type="match status" value="1"/>
</dbReference>
<dbReference type="AlphaFoldDB" id="A0A7W7SGQ4"/>
<sequence>MTIRPIRAAAVTTAAAALLGAGALPAAAHPYRPAAVVAGHADSLHPEDGVWDAEHHRFLVGSLRHGTVSAVRPDGSVRTLVDDPEHLVSVIGIQLDRARGRVLVANADPGVGLRHDPAKVVAGIGAYDLETGQRLFYTDLAAVAADGGRHFANDIALGPGGEAYVTDSFSPLVYRVRPDGRASVLVRDDRLATPAGAFGLNGIVRIGSTLLIGKYDDGTLWRLALDRPAELRPVAVAGPRPIGLDGLLSTGGSTLRGVTNTLGGSGADSLVDLRSPDGWRTAVLTVRAAADPAPTALVAGPGGSVYELSGRMDLLFQGVPDDRFTLRRV</sequence>
<dbReference type="RefSeq" id="WP_184921093.1">
    <property type="nucleotide sequence ID" value="NZ_JACHJR010000001.1"/>
</dbReference>
<reference evidence="2 3" key="1">
    <citation type="submission" date="2020-08" db="EMBL/GenBank/DDBJ databases">
        <title>Sequencing the genomes of 1000 actinobacteria strains.</title>
        <authorList>
            <person name="Klenk H.-P."/>
        </authorList>
    </citation>
    <scope>NUCLEOTIDE SEQUENCE [LARGE SCALE GENOMIC DNA]</scope>
    <source>
        <strain evidence="2 3">DSM 44786</strain>
    </source>
</reference>
<keyword evidence="3" id="KW-1185">Reference proteome</keyword>
<dbReference type="PANTHER" id="PTHR31460:SF3">
    <property type="entry name" value="MESOCENTIN"/>
    <property type="match status" value="1"/>
</dbReference>
<proteinExistence type="predicted"/>
<dbReference type="Gene3D" id="2.120.10.30">
    <property type="entry name" value="TolB, C-terminal domain"/>
    <property type="match status" value="1"/>
</dbReference>
<organism evidence="2 3">
    <name type="scientific">Kitasatospora gansuensis</name>
    <dbReference type="NCBI Taxonomy" id="258050"/>
    <lineage>
        <taxon>Bacteria</taxon>
        <taxon>Bacillati</taxon>
        <taxon>Actinomycetota</taxon>
        <taxon>Actinomycetes</taxon>
        <taxon>Kitasatosporales</taxon>
        <taxon>Streptomycetaceae</taxon>
        <taxon>Kitasatospora</taxon>
    </lineage>
</organism>
<evidence type="ECO:0000313" key="2">
    <source>
        <dbReference type="EMBL" id="MBB4950151.1"/>
    </source>
</evidence>
<dbReference type="InterPro" id="IPR011042">
    <property type="entry name" value="6-blade_b-propeller_TolB-like"/>
</dbReference>
<evidence type="ECO:0000256" key="1">
    <source>
        <dbReference type="SAM" id="SignalP"/>
    </source>
</evidence>
<dbReference type="Proteomes" id="UP000573327">
    <property type="component" value="Unassembled WGS sequence"/>
</dbReference>
<evidence type="ECO:0000313" key="3">
    <source>
        <dbReference type="Proteomes" id="UP000573327"/>
    </source>
</evidence>
<gene>
    <name evidence="2" type="ORF">F4556_005686</name>
</gene>
<dbReference type="SUPFAM" id="SSF63829">
    <property type="entry name" value="Calcium-dependent phosphotriesterase"/>
    <property type="match status" value="1"/>
</dbReference>
<accession>A0A7W7SGQ4</accession>
<feature type="chain" id="PRO_5031562382" evidence="1">
    <location>
        <begin position="29"/>
        <end position="329"/>
    </location>
</feature>
<protein>
    <submittedName>
        <fullName evidence="2">Sugar lactone lactonase YvrE</fullName>
    </submittedName>
</protein>
<feature type="signal peptide" evidence="1">
    <location>
        <begin position="1"/>
        <end position="28"/>
    </location>
</feature>
<keyword evidence="1" id="KW-0732">Signal</keyword>
<comment type="caution">
    <text evidence="2">The sequence shown here is derived from an EMBL/GenBank/DDBJ whole genome shotgun (WGS) entry which is preliminary data.</text>
</comment>